<gene>
    <name evidence="1" type="ORF">M9H77_13230</name>
</gene>
<evidence type="ECO:0000313" key="1">
    <source>
        <dbReference type="EMBL" id="KAI5672866.1"/>
    </source>
</evidence>
<sequence length="105" mass="12404">MESDSPFIYIQQIWPQSRFIERVQEALETLGQRIPNIILRRNTYGLNPCNISSSLWVMSRFQDESFQMRADDMNEDGQRDEEHQGPITRARTRRIKGKDCKKTAQ</sequence>
<protein>
    <submittedName>
        <fullName evidence="1">Uncharacterized protein</fullName>
    </submittedName>
</protein>
<name>A0ACC0BJS4_CATRO</name>
<evidence type="ECO:0000313" key="2">
    <source>
        <dbReference type="Proteomes" id="UP001060085"/>
    </source>
</evidence>
<organism evidence="1 2">
    <name type="scientific">Catharanthus roseus</name>
    <name type="common">Madagascar periwinkle</name>
    <name type="synonym">Vinca rosea</name>
    <dbReference type="NCBI Taxonomy" id="4058"/>
    <lineage>
        <taxon>Eukaryota</taxon>
        <taxon>Viridiplantae</taxon>
        <taxon>Streptophyta</taxon>
        <taxon>Embryophyta</taxon>
        <taxon>Tracheophyta</taxon>
        <taxon>Spermatophyta</taxon>
        <taxon>Magnoliopsida</taxon>
        <taxon>eudicotyledons</taxon>
        <taxon>Gunneridae</taxon>
        <taxon>Pentapetalae</taxon>
        <taxon>asterids</taxon>
        <taxon>lamiids</taxon>
        <taxon>Gentianales</taxon>
        <taxon>Apocynaceae</taxon>
        <taxon>Rauvolfioideae</taxon>
        <taxon>Vinceae</taxon>
        <taxon>Catharanthinae</taxon>
        <taxon>Catharanthus</taxon>
    </lineage>
</organism>
<proteinExistence type="predicted"/>
<dbReference type="Proteomes" id="UP001060085">
    <property type="component" value="Linkage Group LG03"/>
</dbReference>
<keyword evidence="2" id="KW-1185">Reference proteome</keyword>
<accession>A0ACC0BJS4</accession>
<dbReference type="EMBL" id="CM044703">
    <property type="protein sequence ID" value="KAI5672866.1"/>
    <property type="molecule type" value="Genomic_DNA"/>
</dbReference>
<comment type="caution">
    <text evidence="1">The sequence shown here is derived from an EMBL/GenBank/DDBJ whole genome shotgun (WGS) entry which is preliminary data.</text>
</comment>
<reference evidence="2" key="1">
    <citation type="journal article" date="2023" name="Nat. Plants">
        <title>Single-cell RNA sequencing provides a high-resolution roadmap for understanding the multicellular compartmentation of specialized metabolism.</title>
        <authorList>
            <person name="Sun S."/>
            <person name="Shen X."/>
            <person name="Li Y."/>
            <person name="Li Y."/>
            <person name="Wang S."/>
            <person name="Li R."/>
            <person name="Zhang H."/>
            <person name="Shen G."/>
            <person name="Guo B."/>
            <person name="Wei J."/>
            <person name="Xu J."/>
            <person name="St-Pierre B."/>
            <person name="Chen S."/>
            <person name="Sun C."/>
        </authorList>
    </citation>
    <scope>NUCLEOTIDE SEQUENCE [LARGE SCALE GENOMIC DNA]</scope>
</reference>